<evidence type="ECO:0000256" key="10">
    <source>
        <dbReference type="HAMAP-Rule" id="MF_00135"/>
    </source>
</evidence>
<evidence type="ECO:0000256" key="2">
    <source>
        <dbReference type="ARBA" id="ARBA00004664"/>
    </source>
</evidence>
<dbReference type="FunFam" id="3.20.20.70:FF:000075">
    <property type="entry name" value="Tryptophan biosynthesis protein TRP1"/>
    <property type="match status" value="1"/>
</dbReference>
<dbReference type="Proteomes" id="UP000823937">
    <property type="component" value="Unassembled WGS sequence"/>
</dbReference>
<evidence type="ECO:0000256" key="8">
    <source>
        <dbReference type="ARBA" id="ARBA00023141"/>
    </source>
</evidence>
<dbReference type="InterPro" id="IPR013785">
    <property type="entry name" value="Aldolase_TIM"/>
</dbReference>
<dbReference type="Pfam" id="PF00697">
    <property type="entry name" value="PRAI"/>
    <property type="match status" value="1"/>
</dbReference>
<gene>
    <name evidence="10" type="primary">trpF</name>
    <name evidence="12" type="ORF">H9895_09390</name>
</gene>
<keyword evidence="6 10" id="KW-0028">Amino-acid biosynthesis</keyword>
<sequence>MNVKICGITSIEMANVVEENGANFIGFVFAPSKRQVSTEKAAEIANTLGKTINKVGVFVNETKENICHIAEQVGLDYIQLHGDETAAFATSLPYPVIKAFSSEKVTNELINHYPADYILIDSPPQEFRGGSGVTFDWSTLNQFDIDRSKLILAGGLTIDNVAQARAQVQPYAVDVSSGVETNGIKDAKKIEQFITLAKKDGSQ</sequence>
<reference evidence="12" key="1">
    <citation type="journal article" date="2021" name="PeerJ">
        <title>Extensive microbial diversity within the chicken gut microbiome revealed by metagenomics and culture.</title>
        <authorList>
            <person name="Gilroy R."/>
            <person name="Ravi A."/>
            <person name="Getino M."/>
            <person name="Pursley I."/>
            <person name="Horton D.L."/>
            <person name="Alikhan N.F."/>
            <person name="Baker D."/>
            <person name="Gharbi K."/>
            <person name="Hall N."/>
            <person name="Watson M."/>
            <person name="Adriaenssens E.M."/>
            <person name="Foster-Nyarko E."/>
            <person name="Jarju S."/>
            <person name="Secka A."/>
            <person name="Antonio M."/>
            <person name="Oren A."/>
            <person name="Chaudhuri R.R."/>
            <person name="La Ragione R."/>
            <person name="Hildebrand F."/>
            <person name="Pallen M.J."/>
        </authorList>
    </citation>
    <scope>NUCLEOTIDE SEQUENCE</scope>
    <source>
        <strain evidence="12">CHK169-2315</strain>
    </source>
</reference>
<keyword evidence="8 10" id="KW-0057">Aromatic amino acid biosynthesis</keyword>
<dbReference type="NCBIfam" id="NF002300">
    <property type="entry name" value="PRK01222.1-7"/>
    <property type="match status" value="1"/>
</dbReference>
<comment type="catalytic activity">
    <reaction evidence="1 10">
        <text>N-(5-phospho-beta-D-ribosyl)anthranilate = 1-(2-carboxyphenylamino)-1-deoxy-D-ribulose 5-phosphate</text>
        <dbReference type="Rhea" id="RHEA:21540"/>
        <dbReference type="ChEBI" id="CHEBI:18277"/>
        <dbReference type="ChEBI" id="CHEBI:58613"/>
        <dbReference type="EC" id="5.3.1.24"/>
    </reaction>
</comment>
<dbReference type="CDD" id="cd00405">
    <property type="entry name" value="PRAI"/>
    <property type="match status" value="1"/>
</dbReference>
<dbReference type="GO" id="GO:0000162">
    <property type="term" value="P:L-tryptophan biosynthetic process"/>
    <property type="evidence" value="ECO:0007669"/>
    <property type="project" value="UniProtKB-UniRule"/>
</dbReference>
<dbReference type="EMBL" id="DXHX01000131">
    <property type="protein sequence ID" value="HIV75278.1"/>
    <property type="molecule type" value="Genomic_DNA"/>
</dbReference>
<comment type="pathway">
    <text evidence="2 10">Amino-acid biosynthesis; L-tryptophan biosynthesis; L-tryptophan from chorismate: step 3/5.</text>
</comment>
<dbReference type="SUPFAM" id="SSF51366">
    <property type="entry name" value="Ribulose-phoshate binding barrel"/>
    <property type="match status" value="1"/>
</dbReference>
<dbReference type="InterPro" id="IPR001240">
    <property type="entry name" value="PRAI_dom"/>
</dbReference>
<accession>A0A9D1PPR2</accession>
<keyword evidence="7 10" id="KW-0822">Tryptophan biosynthesis</keyword>
<evidence type="ECO:0000256" key="3">
    <source>
        <dbReference type="ARBA" id="ARBA00007571"/>
    </source>
</evidence>
<evidence type="ECO:0000256" key="6">
    <source>
        <dbReference type="ARBA" id="ARBA00022605"/>
    </source>
</evidence>
<comment type="similarity">
    <text evidence="3 10">Belongs to the TrpF family.</text>
</comment>
<evidence type="ECO:0000313" key="13">
    <source>
        <dbReference type="Proteomes" id="UP000823937"/>
    </source>
</evidence>
<evidence type="ECO:0000256" key="5">
    <source>
        <dbReference type="ARBA" id="ARBA00022272"/>
    </source>
</evidence>
<proteinExistence type="inferred from homology"/>
<organism evidence="12 13">
    <name type="scientific">Candidatus Pseudogracilibacillus intestinigallinarum</name>
    <dbReference type="NCBI Taxonomy" id="2838742"/>
    <lineage>
        <taxon>Bacteria</taxon>
        <taxon>Bacillati</taxon>
        <taxon>Bacillota</taxon>
        <taxon>Bacilli</taxon>
        <taxon>Bacillales</taxon>
        <taxon>Bacillaceae</taxon>
        <taxon>Pseudogracilibacillus</taxon>
    </lineage>
</organism>
<dbReference type="PANTHER" id="PTHR42894">
    <property type="entry name" value="N-(5'-PHOSPHORIBOSYL)ANTHRANILATE ISOMERASE"/>
    <property type="match status" value="1"/>
</dbReference>
<evidence type="ECO:0000256" key="1">
    <source>
        <dbReference type="ARBA" id="ARBA00001164"/>
    </source>
</evidence>
<evidence type="ECO:0000259" key="11">
    <source>
        <dbReference type="Pfam" id="PF00697"/>
    </source>
</evidence>
<dbReference type="GO" id="GO:0004640">
    <property type="term" value="F:phosphoribosylanthranilate isomerase activity"/>
    <property type="evidence" value="ECO:0007669"/>
    <property type="project" value="UniProtKB-UniRule"/>
</dbReference>
<feature type="domain" description="N-(5'phosphoribosyl) anthranilate isomerase (PRAI)" evidence="11">
    <location>
        <begin position="3"/>
        <end position="194"/>
    </location>
</feature>
<dbReference type="InterPro" id="IPR044643">
    <property type="entry name" value="TrpF_fam"/>
</dbReference>
<dbReference type="InterPro" id="IPR011060">
    <property type="entry name" value="RibuloseP-bd_barrel"/>
</dbReference>
<dbReference type="PANTHER" id="PTHR42894:SF1">
    <property type="entry name" value="N-(5'-PHOSPHORIBOSYL)ANTHRANILATE ISOMERASE"/>
    <property type="match status" value="1"/>
</dbReference>
<comment type="caution">
    <text evidence="12">The sequence shown here is derived from an EMBL/GenBank/DDBJ whole genome shotgun (WGS) entry which is preliminary data.</text>
</comment>
<protein>
    <recommendedName>
        <fullName evidence="5 10">N-(5'-phosphoribosyl)anthranilate isomerase</fullName>
        <shortName evidence="10">PRAI</shortName>
        <ecNumber evidence="4 10">5.3.1.24</ecNumber>
    </recommendedName>
</protein>
<evidence type="ECO:0000313" key="12">
    <source>
        <dbReference type="EMBL" id="HIV75278.1"/>
    </source>
</evidence>
<dbReference type="EC" id="5.3.1.24" evidence="4 10"/>
<dbReference type="AlphaFoldDB" id="A0A9D1PPR2"/>
<dbReference type="Gene3D" id="3.20.20.70">
    <property type="entry name" value="Aldolase class I"/>
    <property type="match status" value="1"/>
</dbReference>
<evidence type="ECO:0000256" key="9">
    <source>
        <dbReference type="ARBA" id="ARBA00023235"/>
    </source>
</evidence>
<reference evidence="12" key="2">
    <citation type="submission" date="2021-04" db="EMBL/GenBank/DDBJ databases">
        <authorList>
            <person name="Gilroy R."/>
        </authorList>
    </citation>
    <scope>NUCLEOTIDE SEQUENCE</scope>
    <source>
        <strain evidence="12">CHK169-2315</strain>
    </source>
</reference>
<keyword evidence="9 10" id="KW-0413">Isomerase</keyword>
<evidence type="ECO:0000256" key="7">
    <source>
        <dbReference type="ARBA" id="ARBA00022822"/>
    </source>
</evidence>
<evidence type="ECO:0000256" key="4">
    <source>
        <dbReference type="ARBA" id="ARBA00012572"/>
    </source>
</evidence>
<dbReference type="HAMAP" id="MF_00135">
    <property type="entry name" value="PRAI"/>
    <property type="match status" value="1"/>
</dbReference>
<name>A0A9D1PPR2_9BACI</name>